<dbReference type="SUPFAM" id="SSF82689">
    <property type="entry name" value="Mechanosensitive channel protein MscS (YggB), C-terminal domain"/>
    <property type="match status" value="1"/>
</dbReference>
<dbReference type="RefSeq" id="WP_346034025.1">
    <property type="nucleotide sequence ID" value="NZ_BAABHV010000022.1"/>
</dbReference>
<comment type="caution">
    <text evidence="12">The sequence shown here is derived from an EMBL/GenBank/DDBJ whole genome shotgun (WGS) entry which is preliminary data.</text>
</comment>
<evidence type="ECO:0000256" key="4">
    <source>
        <dbReference type="ARBA" id="ARBA00022692"/>
    </source>
</evidence>
<feature type="domain" description="Mechanosensitive ion channel MscS C-terminal" evidence="10">
    <location>
        <begin position="300"/>
        <end position="383"/>
    </location>
</feature>
<organism evidence="12 13">
    <name type="scientific">Erythrobacter westpacificensis</name>
    <dbReference type="NCBI Taxonomy" id="1055231"/>
    <lineage>
        <taxon>Bacteria</taxon>
        <taxon>Pseudomonadati</taxon>
        <taxon>Pseudomonadota</taxon>
        <taxon>Alphaproteobacteria</taxon>
        <taxon>Sphingomonadales</taxon>
        <taxon>Erythrobacteraceae</taxon>
        <taxon>Erythrobacter/Porphyrobacter group</taxon>
        <taxon>Erythrobacter</taxon>
    </lineage>
</organism>
<gene>
    <name evidence="12" type="ORF">GCM10023208_32250</name>
</gene>
<evidence type="ECO:0000313" key="13">
    <source>
        <dbReference type="Proteomes" id="UP001500518"/>
    </source>
</evidence>
<feature type="transmembrane region" description="Helical" evidence="8">
    <location>
        <begin position="179"/>
        <end position="198"/>
    </location>
</feature>
<dbReference type="PANTHER" id="PTHR30347:SF1">
    <property type="entry name" value="MECHANOSENSITIVE CHANNEL MSCK"/>
    <property type="match status" value="1"/>
</dbReference>
<evidence type="ECO:0000256" key="3">
    <source>
        <dbReference type="ARBA" id="ARBA00022475"/>
    </source>
</evidence>
<evidence type="ECO:0008006" key="14">
    <source>
        <dbReference type="Google" id="ProtNLM"/>
    </source>
</evidence>
<dbReference type="InterPro" id="IPR010920">
    <property type="entry name" value="LSM_dom_sf"/>
</dbReference>
<dbReference type="InterPro" id="IPR049278">
    <property type="entry name" value="MS_channel_C"/>
</dbReference>
<name>A0ABP9KQ61_9SPHN</name>
<feature type="domain" description="Mechanosensitive ion channel MscS" evidence="9">
    <location>
        <begin position="221"/>
        <end position="291"/>
    </location>
</feature>
<keyword evidence="13" id="KW-1185">Reference proteome</keyword>
<evidence type="ECO:0000259" key="10">
    <source>
        <dbReference type="Pfam" id="PF21082"/>
    </source>
</evidence>
<feature type="domain" description="Mechanosensitive ion channel transmembrane helices 2/3" evidence="11">
    <location>
        <begin position="178"/>
        <end position="219"/>
    </location>
</feature>
<keyword evidence="3" id="KW-1003">Cell membrane</keyword>
<dbReference type="Gene3D" id="1.10.287.1260">
    <property type="match status" value="1"/>
</dbReference>
<dbReference type="EMBL" id="BAABHV010000022">
    <property type="protein sequence ID" value="GAA5062131.1"/>
    <property type="molecule type" value="Genomic_DNA"/>
</dbReference>
<dbReference type="Gene3D" id="2.30.30.60">
    <property type="match status" value="1"/>
</dbReference>
<dbReference type="InterPro" id="IPR052702">
    <property type="entry name" value="MscS-like_channel"/>
</dbReference>
<dbReference type="InterPro" id="IPR006685">
    <property type="entry name" value="MscS_channel_2nd"/>
</dbReference>
<evidence type="ECO:0000256" key="5">
    <source>
        <dbReference type="ARBA" id="ARBA00022989"/>
    </source>
</evidence>
<dbReference type="PANTHER" id="PTHR30347">
    <property type="entry name" value="POTASSIUM CHANNEL RELATED"/>
    <property type="match status" value="1"/>
</dbReference>
<accession>A0ABP9KQ61</accession>
<dbReference type="Proteomes" id="UP001500518">
    <property type="component" value="Unassembled WGS sequence"/>
</dbReference>
<dbReference type="Pfam" id="PF21088">
    <property type="entry name" value="MS_channel_1st"/>
    <property type="match status" value="1"/>
</dbReference>
<evidence type="ECO:0000256" key="6">
    <source>
        <dbReference type="ARBA" id="ARBA00023136"/>
    </source>
</evidence>
<evidence type="ECO:0000256" key="7">
    <source>
        <dbReference type="SAM" id="MobiDB-lite"/>
    </source>
</evidence>
<comment type="similarity">
    <text evidence="2">Belongs to the MscS (TC 1.A.23) family.</text>
</comment>
<dbReference type="InterPro" id="IPR049142">
    <property type="entry name" value="MS_channel_1st"/>
</dbReference>
<feature type="transmembrane region" description="Helical" evidence="8">
    <location>
        <begin position="137"/>
        <end position="158"/>
    </location>
</feature>
<dbReference type="SUPFAM" id="SSF82861">
    <property type="entry name" value="Mechanosensitive channel protein MscS (YggB), transmembrane region"/>
    <property type="match status" value="1"/>
</dbReference>
<evidence type="ECO:0000256" key="1">
    <source>
        <dbReference type="ARBA" id="ARBA00004651"/>
    </source>
</evidence>
<dbReference type="InterPro" id="IPR023408">
    <property type="entry name" value="MscS_beta-dom_sf"/>
</dbReference>
<reference evidence="13" key="1">
    <citation type="journal article" date="2019" name="Int. J. Syst. Evol. Microbiol.">
        <title>The Global Catalogue of Microorganisms (GCM) 10K type strain sequencing project: providing services to taxonomists for standard genome sequencing and annotation.</title>
        <authorList>
            <consortium name="The Broad Institute Genomics Platform"/>
            <consortium name="The Broad Institute Genome Sequencing Center for Infectious Disease"/>
            <person name="Wu L."/>
            <person name="Ma J."/>
        </authorList>
    </citation>
    <scope>NUCLEOTIDE SEQUENCE [LARGE SCALE GENOMIC DNA]</scope>
    <source>
        <strain evidence="13">JCM 18014</strain>
    </source>
</reference>
<comment type="subcellular location">
    <subcellularLocation>
        <location evidence="1">Cell membrane</location>
        <topology evidence="1">Multi-pass membrane protein</topology>
    </subcellularLocation>
</comment>
<dbReference type="InterPro" id="IPR011014">
    <property type="entry name" value="MscS_channel_TM-2"/>
</dbReference>
<evidence type="ECO:0000313" key="12">
    <source>
        <dbReference type="EMBL" id="GAA5062131.1"/>
    </source>
</evidence>
<feature type="region of interest" description="Disordered" evidence="7">
    <location>
        <begin position="1"/>
        <end position="50"/>
    </location>
</feature>
<dbReference type="Pfam" id="PF00924">
    <property type="entry name" value="MS_channel_2nd"/>
    <property type="match status" value="1"/>
</dbReference>
<evidence type="ECO:0000256" key="2">
    <source>
        <dbReference type="ARBA" id="ARBA00008017"/>
    </source>
</evidence>
<dbReference type="InterPro" id="IPR011066">
    <property type="entry name" value="MscS_channel_C_sf"/>
</dbReference>
<dbReference type="Gene3D" id="3.30.70.100">
    <property type="match status" value="1"/>
</dbReference>
<evidence type="ECO:0000256" key="8">
    <source>
        <dbReference type="SAM" id="Phobius"/>
    </source>
</evidence>
<evidence type="ECO:0000259" key="9">
    <source>
        <dbReference type="Pfam" id="PF00924"/>
    </source>
</evidence>
<sequence>MTGPATLPDSATAVENAISSRSGEAVPLRDPETGEPLLDPETGEPLMGIPNPGEAVPVLDPETGEPMLDPDTGEPLLAIPEAVPTPEPTPEAVTAIGTTEEVRDAVSERSETVGGILDGLDSAALQIGSIRFSMLDALLAVLVILLVILLAWGVTRLIRFALKRITRLDGSQRLLAEKISTILVWAVAFLIGIDMLGIDLTALAVFSGAFGLAIGFGLQKTFGNLIAGIILLMDKSIKPGDVISVADTAGNEGFGQIRKIGIRAISVVTRDQTEYLIPNENLMINQVVNWSYSSREVRVKAAVGVSYSSDIDLVMELLYKAVEETPRILKTPKPRVNIMAFGNSSVDFEVRFWITDPEGGLANIRSDVYQRIWQLFHENDVEIPFPQRDLNLRGNEEFNQLVAAIGQRLENNSTKS</sequence>
<keyword evidence="5 8" id="KW-1133">Transmembrane helix</keyword>
<dbReference type="SUPFAM" id="SSF50182">
    <property type="entry name" value="Sm-like ribonucleoproteins"/>
    <property type="match status" value="1"/>
</dbReference>
<keyword evidence="6 8" id="KW-0472">Membrane</keyword>
<protein>
    <recommendedName>
        <fullName evidence="14">Mechanosensitive ion channel protein</fullName>
    </recommendedName>
</protein>
<dbReference type="Pfam" id="PF21082">
    <property type="entry name" value="MS_channel_3rd"/>
    <property type="match status" value="1"/>
</dbReference>
<keyword evidence="4 8" id="KW-0812">Transmembrane</keyword>
<proteinExistence type="inferred from homology"/>
<evidence type="ECO:0000259" key="11">
    <source>
        <dbReference type="Pfam" id="PF21088"/>
    </source>
</evidence>
<feature type="transmembrane region" description="Helical" evidence="8">
    <location>
        <begin position="204"/>
        <end position="232"/>
    </location>
</feature>